<evidence type="ECO:0000313" key="11">
    <source>
        <dbReference type="Proteomes" id="UP000199208"/>
    </source>
</evidence>
<evidence type="ECO:0000313" key="10">
    <source>
        <dbReference type="EMBL" id="SCZ80721.1"/>
    </source>
</evidence>
<evidence type="ECO:0000256" key="8">
    <source>
        <dbReference type="ARBA" id="ARBA00048679"/>
    </source>
</evidence>
<dbReference type="InterPro" id="IPR008271">
    <property type="entry name" value="Ser/Thr_kinase_AS"/>
</dbReference>
<keyword evidence="4" id="KW-0547">Nucleotide-binding</keyword>
<dbReference type="PROSITE" id="PS50011">
    <property type="entry name" value="PROTEIN_KINASE_DOM"/>
    <property type="match status" value="1"/>
</dbReference>
<dbReference type="EC" id="2.7.11.1" evidence="1"/>
<evidence type="ECO:0000256" key="3">
    <source>
        <dbReference type="ARBA" id="ARBA00022679"/>
    </source>
</evidence>
<feature type="domain" description="Protein kinase" evidence="9">
    <location>
        <begin position="1"/>
        <end position="268"/>
    </location>
</feature>
<comment type="catalytic activity">
    <reaction evidence="7">
        <text>L-threonyl-[protein] + ATP = O-phospho-L-threonyl-[protein] + ADP + H(+)</text>
        <dbReference type="Rhea" id="RHEA:46608"/>
        <dbReference type="Rhea" id="RHEA-COMP:11060"/>
        <dbReference type="Rhea" id="RHEA-COMP:11605"/>
        <dbReference type="ChEBI" id="CHEBI:15378"/>
        <dbReference type="ChEBI" id="CHEBI:30013"/>
        <dbReference type="ChEBI" id="CHEBI:30616"/>
        <dbReference type="ChEBI" id="CHEBI:61977"/>
        <dbReference type="ChEBI" id="CHEBI:456216"/>
        <dbReference type="EC" id="2.7.11.1"/>
    </reaction>
</comment>
<keyword evidence="3" id="KW-0808">Transferase</keyword>
<dbReference type="PANTHER" id="PTHR24363">
    <property type="entry name" value="SERINE/THREONINE PROTEIN KINASE"/>
    <property type="match status" value="1"/>
</dbReference>
<dbReference type="PANTHER" id="PTHR24363:SF0">
    <property type="entry name" value="SERINE_THREONINE KINASE LIKE DOMAIN CONTAINING 1"/>
    <property type="match status" value="1"/>
</dbReference>
<dbReference type="GO" id="GO:0004674">
    <property type="term" value="F:protein serine/threonine kinase activity"/>
    <property type="evidence" value="ECO:0007669"/>
    <property type="project" value="UniProtKB-KW"/>
</dbReference>
<keyword evidence="5 10" id="KW-0418">Kinase</keyword>
<dbReference type="InterPro" id="IPR011009">
    <property type="entry name" value="Kinase-like_dom_sf"/>
</dbReference>
<dbReference type="SMART" id="SM00220">
    <property type="entry name" value="S_TKc"/>
    <property type="match status" value="1"/>
</dbReference>
<dbReference type="Pfam" id="PF00069">
    <property type="entry name" value="Pkinase"/>
    <property type="match status" value="1"/>
</dbReference>
<dbReference type="PROSITE" id="PS00108">
    <property type="entry name" value="PROTEIN_KINASE_ST"/>
    <property type="match status" value="1"/>
</dbReference>
<keyword evidence="11" id="KW-1185">Reference proteome</keyword>
<evidence type="ECO:0000259" key="9">
    <source>
        <dbReference type="PROSITE" id="PS50011"/>
    </source>
</evidence>
<dbReference type="InterPro" id="IPR000719">
    <property type="entry name" value="Prot_kinase_dom"/>
</dbReference>
<keyword evidence="6" id="KW-0067">ATP-binding</keyword>
<accession>A0A1G5S4P8</accession>
<protein>
    <recommendedName>
        <fullName evidence="1">non-specific serine/threonine protein kinase</fullName>
        <ecNumber evidence="1">2.7.11.1</ecNumber>
    </recommendedName>
</protein>
<reference evidence="10 11" key="1">
    <citation type="submission" date="2016-10" db="EMBL/GenBank/DDBJ databases">
        <authorList>
            <person name="de Groot N.N."/>
        </authorList>
    </citation>
    <scope>NUCLEOTIDE SEQUENCE [LARGE SCALE GENOMIC DNA]</scope>
    <source>
        <strain evidence="10 11">DSM 2784</strain>
    </source>
</reference>
<name>A0A1G5S4P8_9FIRM</name>
<dbReference type="RefSeq" id="WP_170829436.1">
    <property type="nucleotide sequence ID" value="NZ_FMWL01000014.1"/>
</dbReference>
<evidence type="ECO:0000256" key="6">
    <source>
        <dbReference type="ARBA" id="ARBA00022840"/>
    </source>
</evidence>
<organism evidence="10 11">
    <name type="scientific">Acidaminobacter hydrogenoformans DSM 2784</name>
    <dbReference type="NCBI Taxonomy" id="1120920"/>
    <lineage>
        <taxon>Bacteria</taxon>
        <taxon>Bacillati</taxon>
        <taxon>Bacillota</taxon>
        <taxon>Clostridia</taxon>
        <taxon>Peptostreptococcales</taxon>
        <taxon>Acidaminobacteraceae</taxon>
        <taxon>Acidaminobacter</taxon>
    </lineage>
</organism>
<dbReference type="EMBL" id="FMWL01000014">
    <property type="protein sequence ID" value="SCZ80721.1"/>
    <property type="molecule type" value="Genomic_DNA"/>
</dbReference>
<dbReference type="Gene3D" id="1.10.510.10">
    <property type="entry name" value="Transferase(Phosphotransferase) domain 1"/>
    <property type="match status" value="1"/>
</dbReference>
<evidence type="ECO:0000256" key="5">
    <source>
        <dbReference type="ARBA" id="ARBA00022777"/>
    </source>
</evidence>
<proteinExistence type="predicted"/>
<dbReference type="Proteomes" id="UP000199208">
    <property type="component" value="Unassembled WGS sequence"/>
</dbReference>
<dbReference type="SUPFAM" id="SSF56112">
    <property type="entry name" value="Protein kinase-like (PK-like)"/>
    <property type="match status" value="1"/>
</dbReference>
<keyword evidence="2" id="KW-0723">Serine/threonine-protein kinase</keyword>
<sequence length="268" mass="30063">MKGNHEVVARQESSIKAEVSKFHPGDVARGGSCAVYCVRSLEGRGKRCIKRYENPPSRDYLEILELMRAPRGMNVPVVFNWSVSGHRSDELVVEEEWVEGCTLRGLMSEAPQKVVLNAVRWSLQLATTLSRLHEVYGFLHHDIKPENVIIDLFDDAVLIDFDAARHLIREGDEKPVLAQSSDRIGESPALRGTLGYASPEAKLFPGHCDAAVDLYGFGKMFLEIAAIEPHAFAPAYFEILRRCTRVDALSRIESAGMLREMLRAMRIK</sequence>
<comment type="catalytic activity">
    <reaction evidence="8">
        <text>L-seryl-[protein] + ATP = O-phospho-L-seryl-[protein] + ADP + H(+)</text>
        <dbReference type="Rhea" id="RHEA:17989"/>
        <dbReference type="Rhea" id="RHEA-COMP:9863"/>
        <dbReference type="Rhea" id="RHEA-COMP:11604"/>
        <dbReference type="ChEBI" id="CHEBI:15378"/>
        <dbReference type="ChEBI" id="CHEBI:29999"/>
        <dbReference type="ChEBI" id="CHEBI:30616"/>
        <dbReference type="ChEBI" id="CHEBI:83421"/>
        <dbReference type="ChEBI" id="CHEBI:456216"/>
        <dbReference type="EC" id="2.7.11.1"/>
    </reaction>
</comment>
<dbReference type="GO" id="GO:0005524">
    <property type="term" value="F:ATP binding"/>
    <property type="evidence" value="ECO:0007669"/>
    <property type="project" value="UniProtKB-KW"/>
</dbReference>
<evidence type="ECO:0000256" key="1">
    <source>
        <dbReference type="ARBA" id="ARBA00012513"/>
    </source>
</evidence>
<dbReference type="AlphaFoldDB" id="A0A1G5S4P8"/>
<evidence type="ECO:0000256" key="2">
    <source>
        <dbReference type="ARBA" id="ARBA00022527"/>
    </source>
</evidence>
<dbReference type="STRING" id="1120920.SAMN03080599_02411"/>
<evidence type="ECO:0000256" key="7">
    <source>
        <dbReference type="ARBA" id="ARBA00047899"/>
    </source>
</evidence>
<evidence type="ECO:0000256" key="4">
    <source>
        <dbReference type="ARBA" id="ARBA00022741"/>
    </source>
</evidence>
<gene>
    <name evidence="10" type="ORF">SAMN03080599_02411</name>
</gene>